<dbReference type="AlphaFoldDB" id="A0A2A8D106"/>
<sequence>MADRERRGMLIKNTGTESVTVVMDTRTIDIGAGEETFITPEEVRDDALREALQVRTISIVRPATKQEDLTLREQLGAEE</sequence>
<gene>
    <name evidence="1" type="ORF">CRI94_06225</name>
</gene>
<dbReference type="EMBL" id="PDEQ01000002">
    <property type="protein sequence ID" value="PEN14615.1"/>
    <property type="molecule type" value="Genomic_DNA"/>
</dbReference>
<evidence type="ECO:0000313" key="2">
    <source>
        <dbReference type="Proteomes" id="UP000220102"/>
    </source>
</evidence>
<organism evidence="1 2">
    <name type="scientific">Longibacter salinarum</name>
    <dbReference type="NCBI Taxonomy" id="1850348"/>
    <lineage>
        <taxon>Bacteria</taxon>
        <taxon>Pseudomonadati</taxon>
        <taxon>Rhodothermota</taxon>
        <taxon>Rhodothermia</taxon>
        <taxon>Rhodothermales</taxon>
        <taxon>Salisaetaceae</taxon>
        <taxon>Longibacter</taxon>
    </lineage>
</organism>
<comment type="caution">
    <text evidence="1">The sequence shown here is derived from an EMBL/GenBank/DDBJ whole genome shotgun (WGS) entry which is preliminary data.</text>
</comment>
<dbReference type="OrthoDB" id="1495375at2"/>
<keyword evidence="2" id="KW-1185">Reference proteome</keyword>
<reference evidence="1 2" key="1">
    <citation type="submission" date="2017-10" db="EMBL/GenBank/DDBJ databases">
        <title>Draft genome of Longibacter Salinarum.</title>
        <authorList>
            <person name="Goh K.M."/>
            <person name="Shamsir M.S."/>
            <person name="Lim S.W."/>
        </authorList>
    </citation>
    <scope>NUCLEOTIDE SEQUENCE [LARGE SCALE GENOMIC DNA]</scope>
    <source>
        <strain evidence="1 2">KCTC 52045</strain>
    </source>
</reference>
<dbReference type="RefSeq" id="WP_098074788.1">
    <property type="nucleotide sequence ID" value="NZ_PDEQ01000002.1"/>
</dbReference>
<name>A0A2A8D106_9BACT</name>
<evidence type="ECO:0000313" key="1">
    <source>
        <dbReference type="EMBL" id="PEN14615.1"/>
    </source>
</evidence>
<dbReference type="Proteomes" id="UP000220102">
    <property type="component" value="Unassembled WGS sequence"/>
</dbReference>
<accession>A0A2A8D106</accession>
<protein>
    <submittedName>
        <fullName evidence="1">Uncharacterized protein</fullName>
    </submittedName>
</protein>
<proteinExistence type="predicted"/>